<evidence type="ECO:0000256" key="1">
    <source>
        <dbReference type="ARBA" id="ARBA00022679"/>
    </source>
</evidence>
<accession>E6U876</accession>
<proteinExistence type="predicted"/>
<dbReference type="HOGENOM" id="CLU_851908_0_0_9"/>
<dbReference type="RefSeq" id="WP_013485450.1">
    <property type="nucleotide sequence ID" value="NC_014828.1"/>
</dbReference>
<sequence length="326" mass="34969">MALLYHISDASLCSVPQDAPVPLLSAYAQLLLETGIDRLEMPFPVWERLKLAVPAPKAALVLRSPQEREQALREGVPAFFAEGSVFAASFPGAYPDVTVVLSADGRGCLSGVLPDAGRCAGIRAAGFADGMAGDYAAAFAKLRVAVGSLDAEDSRHLATAASLEWLLAGGGAVSASFGGAGGRAALEQLLAALRIICQQPYRLERMPRLRMLFGELFGKPVSAHAPVTGPEIFTYESGIHADGIEKNPKTYEPFPPEDVGRARRLSIGKHSGKAALRVKLQELGVRLDDAELERMNTRVRAESTRLRRGFTDAELLELEKSVHGRR</sequence>
<protein>
    <recommendedName>
        <fullName evidence="2">2-isopropylmalate synthase/homocitrate synthase post-catalytic domain-containing protein</fullName>
    </recommendedName>
</protein>
<dbReference type="AlphaFoldDB" id="E6U876"/>
<dbReference type="PANTHER" id="PTHR42880">
    <property type="entry name" value="HOMOCITRATE SYNTHASE"/>
    <property type="match status" value="1"/>
</dbReference>
<keyword evidence="1" id="KW-0808">Transferase</keyword>
<dbReference type="eggNOG" id="COG0119">
    <property type="taxonomic scope" value="Bacteria"/>
</dbReference>
<dbReference type="Gene3D" id="1.10.238.260">
    <property type="match status" value="1"/>
</dbReference>
<evidence type="ECO:0000259" key="2">
    <source>
        <dbReference type="Pfam" id="PF22617"/>
    </source>
</evidence>
<name>E6U876_ETHHY</name>
<dbReference type="Proteomes" id="UP000001551">
    <property type="component" value="Chromosome"/>
</dbReference>
<dbReference type="InterPro" id="IPR054691">
    <property type="entry name" value="LeuA/HCS_post-cat"/>
</dbReference>
<dbReference type="Pfam" id="PF22617">
    <property type="entry name" value="HCS_D2"/>
    <property type="match status" value="1"/>
</dbReference>
<reference evidence="3 4" key="1">
    <citation type="submission" date="2010-12" db="EMBL/GenBank/DDBJ databases">
        <title>Complete sequence of Ethanoligenens harbinense YUAN-3.</title>
        <authorList>
            <person name="Lucas S."/>
            <person name="Copeland A."/>
            <person name="Lapidus A."/>
            <person name="Cheng J.-F."/>
            <person name="Bruce D."/>
            <person name="Goodwin L."/>
            <person name="Pitluck S."/>
            <person name="Chertkov O."/>
            <person name="Misra M."/>
            <person name="Detter J.C."/>
            <person name="Han C."/>
            <person name="Tapia R."/>
            <person name="Land M."/>
            <person name="Hauser L."/>
            <person name="Jeffries C."/>
            <person name="Kyrpides N."/>
            <person name="Ivanova N."/>
            <person name="Mikhailova N."/>
            <person name="Wang A."/>
            <person name="Mouttaki H."/>
            <person name="He Z."/>
            <person name="Zhou J."/>
            <person name="Hemme C.L."/>
            <person name="Woyke T."/>
        </authorList>
    </citation>
    <scope>NUCLEOTIDE SEQUENCE [LARGE SCALE GENOMIC DNA]</scope>
    <source>
        <strain evidence="4">DSM 18485 / JCM 12961 / CGMCC 1.5033 / YUAN-3</strain>
    </source>
</reference>
<dbReference type="PANTHER" id="PTHR42880:SF1">
    <property type="entry name" value="ISOPROPYLMALATE_HOMOCITRATE_CITRAMALATE SYNTHASE FAMILY PROTEIN"/>
    <property type="match status" value="1"/>
</dbReference>
<dbReference type="STRING" id="663278.Ethha_1559"/>
<gene>
    <name evidence="3" type="ordered locus">Ethha_1559</name>
</gene>
<dbReference type="EMBL" id="CP002400">
    <property type="protein sequence ID" value="ADU27095.1"/>
    <property type="molecule type" value="Genomic_DNA"/>
</dbReference>
<dbReference type="KEGG" id="eha:Ethha_1559"/>
<dbReference type="GO" id="GO:0016740">
    <property type="term" value="F:transferase activity"/>
    <property type="evidence" value="ECO:0007669"/>
    <property type="project" value="UniProtKB-KW"/>
</dbReference>
<organism evidence="3 4">
    <name type="scientific">Ethanoligenens harbinense (strain DSM 18485 / JCM 12961 / CGMCC 1.5033 / YUAN-3)</name>
    <dbReference type="NCBI Taxonomy" id="663278"/>
    <lineage>
        <taxon>Bacteria</taxon>
        <taxon>Bacillati</taxon>
        <taxon>Bacillota</taxon>
        <taxon>Clostridia</taxon>
        <taxon>Eubacteriales</taxon>
        <taxon>Oscillospiraceae</taxon>
        <taxon>Ethanoligenens</taxon>
    </lineage>
</organism>
<keyword evidence="4" id="KW-1185">Reference proteome</keyword>
<evidence type="ECO:0000313" key="3">
    <source>
        <dbReference type="EMBL" id="ADU27095.1"/>
    </source>
</evidence>
<evidence type="ECO:0000313" key="4">
    <source>
        <dbReference type="Proteomes" id="UP000001551"/>
    </source>
</evidence>
<feature type="domain" description="2-isopropylmalate synthase/homocitrate synthase post-catalytic" evidence="2">
    <location>
        <begin position="227"/>
        <end position="301"/>
    </location>
</feature>